<dbReference type="InterPro" id="IPR000212">
    <property type="entry name" value="DNA_helicase_UvrD/REP"/>
</dbReference>
<evidence type="ECO:0000256" key="12">
    <source>
        <dbReference type="PROSITE-ProRule" id="PRU00560"/>
    </source>
</evidence>
<dbReference type="Pfam" id="PF00580">
    <property type="entry name" value="UvrD-helicase"/>
    <property type="match status" value="1"/>
</dbReference>
<dbReference type="GO" id="GO:0005829">
    <property type="term" value="C:cytosol"/>
    <property type="evidence" value="ECO:0007669"/>
    <property type="project" value="TreeGrafter"/>
</dbReference>
<dbReference type="AlphaFoldDB" id="A0A372MEA7"/>
<dbReference type="InterPro" id="IPR027417">
    <property type="entry name" value="P-loop_NTPase"/>
</dbReference>
<evidence type="ECO:0000256" key="5">
    <source>
        <dbReference type="ARBA" id="ARBA00022840"/>
    </source>
</evidence>
<keyword evidence="3 12" id="KW-0378">Hydrolase</keyword>
<dbReference type="PROSITE" id="PS51217">
    <property type="entry name" value="UVRD_HELICASE_CTER"/>
    <property type="match status" value="1"/>
</dbReference>
<gene>
    <name evidence="15" type="ORF">DYP60_10970</name>
</gene>
<evidence type="ECO:0000256" key="1">
    <source>
        <dbReference type="ARBA" id="ARBA00009922"/>
    </source>
</evidence>
<evidence type="ECO:0000259" key="14">
    <source>
        <dbReference type="PROSITE" id="PS51217"/>
    </source>
</evidence>
<dbReference type="GO" id="GO:0003677">
    <property type="term" value="F:DNA binding"/>
    <property type="evidence" value="ECO:0007669"/>
    <property type="project" value="UniProtKB-KW"/>
</dbReference>
<keyword evidence="16" id="KW-1185">Reference proteome</keyword>
<dbReference type="CDD" id="cd18807">
    <property type="entry name" value="SF1_C_UvrD"/>
    <property type="match status" value="1"/>
</dbReference>
<dbReference type="Gene3D" id="3.40.50.300">
    <property type="entry name" value="P-loop containing nucleotide triphosphate hydrolases"/>
    <property type="match status" value="2"/>
</dbReference>
<dbReference type="GO" id="GO:0016887">
    <property type="term" value="F:ATP hydrolysis activity"/>
    <property type="evidence" value="ECO:0007669"/>
    <property type="project" value="RHEA"/>
</dbReference>
<evidence type="ECO:0000256" key="11">
    <source>
        <dbReference type="ARBA" id="ARBA00048988"/>
    </source>
</evidence>
<dbReference type="Gene3D" id="1.10.486.10">
    <property type="entry name" value="PCRA, domain 4"/>
    <property type="match status" value="1"/>
</dbReference>
<dbReference type="InterPro" id="IPR013986">
    <property type="entry name" value="DExx_box_DNA_helicase_dom_sf"/>
</dbReference>
<evidence type="ECO:0000256" key="7">
    <source>
        <dbReference type="ARBA" id="ARBA00023235"/>
    </source>
</evidence>
<keyword evidence="2 12" id="KW-0547">Nucleotide-binding</keyword>
<comment type="caution">
    <text evidence="15">The sequence shown here is derived from an EMBL/GenBank/DDBJ whole genome shotgun (WGS) entry which is preliminary data.</text>
</comment>
<protein>
    <recommendedName>
        <fullName evidence="9">DNA 3'-5' helicase</fullName>
        <ecNumber evidence="9">5.6.2.4</ecNumber>
    </recommendedName>
    <alternativeName>
        <fullName evidence="10">DNA 3'-5' helicase II</fullName>
    </alternativeName>
</protein>
<keyword evidence="5 12" id="KW-0067">ATP-binding</keyword>
<evidence type="ECO:0000256" key="6">
    <source>
        <dbReference type="ARBA" id="ARBA00023125"/>
    </source>
</evidence>
<evidence type="ECO:0000256" key="3">
    <source>
        <dbReference type="ARBA" id="ARBA00022801"/>
    </source>
</evidence>
<keyword evidence="4 12" id="KW-0347">Helicase</keyword>
<keyword evidence="7" id="KW-0413">Isomerase</keyword>
<evidence type="ECO:0000256" key="2">
    <source>
        <dbReference type="ARBA" id="ARBA00022741"/>
    </source>
</evidence>
<sequence>MRFNLEKELNPEQCKAASTLHGPLLVIAGAGSGKTRMLTFRIAHMLEKGIDEHAILALTFTNKAAKEMGQRVRALTGMPLKKLTTTTFHSFGMGVLKQYIQHLGFKNNFTVYDTNDRKALMKEVIQNLDYVVESFDLFELSSLFSDIKTKRKVFGPNASEKIRNLYYEYEKHLKAYNAVDFDDLIMKPLELFDKHPEILDELRARYSHILVDEFQDTSLSQYRMVELLAQESRNLCVVGDDDQSIYSWRGANYENLVMFERDFPERMEVKLERNYRSTGNILEAANRLIVNNQMRKDKKLWTDSGKGSSIRLIHPAHDEDEAATIADEILMIHKKEDRPFSDFGVLVRTNSLIAILETKFTERGIPTQVTGGQSFFDRKEIRDIVSYLKVIANQDDDINLLRIINTPRRGIGRTTLEKMRKVADDHTCSLFSALTLMSISTDGQVKEAMKRTLKRFADLIEEYHYQLFNTNTQRNMILRTLVQEIGYKQHIESEHPDNEAFAAYKMKGVNMLCDMLARWERNPENRNASIFDYLNRISLAGKENPEEEDAGKIALMTIHASKGLEFDTVYLAGVEDQYIPHARAIEENPASLDEERRLFYVAITRARRALIISSCEKRKRGFELVTSIPSRFLEEIPKELFDEVDPNKQLSSDEVSDKLRLLKERLAARNN</sequence>
<dbReference type="EC" id="5.6.2.4" evidence="9"/>
<organism evidence="15 16">
    <name type="scientific">Sphaerochaeta halotolerans</name>
    <dbReference type="NCBI Taxonomy" id="2293840"/>
    <lineage>
        <taxon>Bacteria</taxon>
        <taxon>Pseudomonadati</taxon>
        <taxon>Spirochaetota</taxon>
        <taxon>Spirochaetia</taxon>
        <taxon>Spirochaetales</taxon>
        <taxon>Sphaerochaetaceae</taxon>
        <taxon>Sphaerochaeta</taxon>
    </lineage>
</organism>
<dbReference type="PANTHER" id="PTHR11070:SF2">
    <property type="entry name" value="ATP-DEPENDENT DNA HELICASE SRS2"/>
    <property type="match status" value="1"/>
</dbReference>
<comment type="catalytic activity">
    <reaction evidence="8">
        <text>Couples ATP hydrolysis with the unwinding of duplex DNA by translocating in the 3'-5' direction.</text>
        <dbReference type="EC" id="5.6.2.4"/>
    </reaction>
</comment>
<keyword evidence="6" id="KW-0238">DNA-binding</keyword>
<dbReference type="Proteomes" id="UP000264002">
    <property type="component" value="Unassembled WGS sequence"/>
</dbReference>
<dbReference type="Pfam" id="PF13361">
    <property type="entry name" value="UvrD_C"/>
    <property type="match status" value="1"/>
</dbReference>
<dbReference type="GO" id="GO:0043138">
    <property type="term" value="F:3'-5' DNA helicase activity"/>
    <property type="evidence" value="ECO:0007669"/>
    <property type="project" value="UniProtKB-EC"/>
</dbReference>
<accession>A0A372MEA7</accession>
<comment type="catalytic activity">
    <reaction evidence="11">
        <text>ATP + H2O = ADP + phosphate + H(+)</text>
        <dbReference type="Rhea" id="RHEA:13065"/>
        <dbReference type="ChEBI" id="CHEBI:15377"/>
        <dbReference type="ChEBI" id="CHEBI:15378"/>
        <dbReference type="ChEBI" id="CHEBI:30616"/>
        <dbReference type="ChEBI" id="CHEBI:43474"/>
        <dbReference type="ChEBI" id="CHEBI:456216"/>
        <dbReference type="EC" id="5.6.2.4"/>
    </reaction>
</comment>
<dbReference type="PANTHER" id="PTHR11070">
    <property type="entry name" value="UVRD / RECB / PCRA DNA HELICASE FAMILY MEMBER"/>
    <property type="match status" value="1"/>
</dbReference>
<dbReference type="InterPro" id="IPR014016">
    <property type="entry name" value="UvrD-like_ATP-bd"/>
</dbReference>
<evidence type="ECO:0000256" key="10">
    <source>
        <dbReference type="ARBA" id="ARBA00034923"/>
    </source>
</evidence>
<feature type="binding site" evidence="12">
    <location>
        <begin position="28"/>
        <end position="35"/>
    </location>
    <ligand>
        <name>ATP</name>
        <dbReference type="ChEBI" id="CHEBI:30616"/>
    </ligand>
</feature>
<comment type="similarity">
    <text evidence="1">Belongs to the helicase family. UvrD subfamily.</text>
</comment>
<evidence type="ECO:0000256" key="8">
    <source>
        <dbReference type="ARBA" id="ARBA00034617"/>
    </source>
</evidence>
<dbReference type="CDD" id="cd17932">
    <property type="entry name" value="DEXQc_UvrD"/>
    <property type="match status" value="1"/>
</dbReference>
<evidence type="ECO:0000256" key="4">
    <source>
        <dbReference type="ARBA" id="ARBA00022806"/>
    </source>
</evidence>
<dbReference type="RefSeq" id="WP_117331058.1">
    <property type="nucleotide sequence ID" value="NZ_QUWK01000012.1"/>
</dbReference>
<reference evidence="15 16" key="2">
    <citation type="submission" date="2018-09" db="EMBL/GenBank/DDBJ databases">
        <title>Genome of Sphaerochaeta halotolerans strain 4-11.</title>
        <authorList>
            <person name="Nazina T.N."/>
            <person name="Sokolova D.S."/>
        </authorList>
    </citation>
    <scope>NUCLEOTIDE SEQUENCE [LARGE SCALE GENOMIC DNA]</scope>
    <source>
        <strain evidence="15 16">4-11</strain>
    </source>
</reference>
<evidence type="ECO:0000313" key="16">
    <source>
        <dbReference type="Proteomes" id="UP000264002"/>
    </source>
</evidence>
<evidence type="ECO:0000259" key="13">
    <source>
        <dbReference type="PROSITE" id="PS51198"/>
    </source>
</evidence>
<feature type="domain" description="UvrD-like helicase ATP-binding" evidence="13">
    <location>
        <begin position="7"/>
        <end position="278"/>
    </location>
</feature>
<dbReference type="Gene3D" id="1.10.10.160">
    <property type="match status" value="1"/>
</dbReference>
<dbReference type="InterPro" id="IPR014017">
    <property type="entry name" value="DNA_helicase_UvrD-like_C"/>
</dbReference>
<dbReference type="EMBL" id="QUWK01000012">
    <property type="protein sequence ID" value="RFU94121.1"/>
    <property type="molecule type" value="Genomic_DNA"/>
</dbReference>
<proteinExistence type="inferred from homology"/>
<evidence type="ECO:0000313" key="15">
    <source>
        <dbReference type="EMBL" id="RFU94121.1"/>
    </source>
</evidence>
<dbReference type="GO" id="GO:0005524">
    <property type="term" value="F:ATP binding"/>
    <property type="evidence" value="ECO:0007669"/>
    <property type="project" value="UniProtKB-UniRule"/>
</dbReference>
<evidence type="ECO:0000256" key="9">
    <source>
        <dbReference type="ARBA" id="ARBA00034808"/>
    </source>
</evidence>
<dbReference type="SUPFAM" id="SSF52540">
    <property type="entry name" value="P-loop containing nucleoside triphosphate hydrolases"/>
    <property type="match status" value="1"/>
</dbReference>
<name>A0A372MEA7_9SPIR</name>
<feature type="domain" description="UvrD-like helicase C-terminal" evidence="14">
    <location>
        <begin position="279"/>
        <end position="563"/>
    </location>
</feature>
<dbReference type="GO" id="GO:0000725">
    <property type="term" value="P:recombinational repair"/>
    <property type="evidence" value="ECO:0007669"/>
    <property type="project" value="TreeGrafter"/>
</dbReference>
<dbReference type="PROSITE" id="PS51198">
    <property type="entry name" value="UVRD_HELICASE_ATP_BIND"/>
    <property type="match status" value="1"/>
</dbReference>
<reference evidence="16" key="1">
    <citation type="submission" date="2018-08" db="EMBL/GenBank/DDBJ databases">
        <authorList>
            <person name="Grouzdev D.S."/>
            <person name="Krutkina M.S."/>
        </authorList>
    </citation>
    <scope>NUCLEOTIDE SEQUENCE [LARGE SCALE GENOMIC DNA]</scope>
    <source>
        <strain evidence="16">4-11</strain>
    </source>
</reference>